<organism evidence="1 2">
    <name type="scientific">Paenibacillus aceris</name>
    <dbReference type="NCBI Taxonomy" id="869555"/>
    <lineage>
        <taxon>Bacteria</taxon>
        <taxon>Bacillati</taxon>
        <taxon>Bacillota</taxon>
        <taxon>Bacilli</taxon>
        <taxon>Bacillales</taxon>
        <taxon>Paenibacillaceae</taxon>
        <taxon>Paenibacillus</taxon>
    </lineage>
</organism>
<accession>A0ABS4IA12</accession>
<proteinExistence type="predicted"/>
<protein>
    <submittedName>
        <fullName evidence="1">Uncharacterized protein</fullName>
    </submittedName>
</protein>
<dbReference type="RefSeq" id="WP_167064834.1">
    <property type="nucleotide sequence ID" value="NZ_JAAOZR010000039.1"/>
</dbReference>
<dbReference type="Proteomes" id="UP001519344">
    <property type="component" value="Unassembled WGS sequence"/>
</dbReference>
<dbReference type="EMBL" id="JAGGKV010000041">
    <property type="protein sequence ID" value="MBP1967759.1"/>
    <property type="molecule type" value="Genomic_DNA"/>
</dbReference>
<keyword evidence="2" id="KW-1185">Reference proteome</keyword>
<evidence type="ECO:0000313" key="1">
    <source>
        <dbReference type="EMBL" id="MBP1967759.1"/>
    </source>
</evidence>
<gene>
    <name evidence="1" type="ORF">J2Z65_007038</name>
</gene>
<comment type="caution">
    <text evidence="1">The sequence shown here is derived from an EMBL/GenBank/DDBJ whole genome shotgun (WGS) entry which is preliminary data.</text>
</comment>
<reference evidence="1 2" key="1">
    <citation type="submission" date="2021-03" db="EMBL/GenBank/DDBJ databases">
        <title>Genomic Encyclopedia of Type Strains, Phase IV (KMG-IV): sequencing the most valuable type-strain genomes for metagenomic binning, comparative biology and taxonomic classification.</title>
        <authorList>
            <person name="Goeker M."/>
        </authorList>
    </citation>
    <scope>NUCLEOTIDE SEQUENCE [LARGE SCALE GENOMIC DNA]</scope>
    <source>
        <strain evidence="1 2">DSM 24950</strain>
    </source>
</reference>
<name>A0ABS4IA12_9BACL</name>
<evidence type="ECO:0000313" key="2">
    <source>
        <dbReference type="Proteomes" id="UP001519344"/>
    </source>
</evidence>
<sequence length="91" mass="10538">MSSPRYKHLIPDGEGMLSGFIFNDEEVILSSQIRKALRKVTQDNLDRKIAIGYNFTSESRELLHENGYLIISLRDFTWTDERYKAIKGGSR</sequence>